<dbReference type="Proteomes" id="UP000509303">
    <property type="component" value="Chromosome"/>
</dbReference>
<keyword evidence="4" id="KW-1185">Reference proteome</keyword>
<evidence type="ECO:0000313" key="4">
    <source>
        <dbReference type="Proteomes" id="UP000509303"/>
    </source>
</evidence>
<reference evidence="3 4" key="1">
    <citation type="submission" date="2020-06" db="EMBL/GenBank/DDBJ databases">
        <title>Genome mining for natural products.</title>
        <authorList>
            <person name="Zhang B."/>
            <person name="Shi J."/>
            <person name="Ge H."/>
        </authorList>
    </citation>
    <scope>NUCLEOTIDE SEQUENCE [LARGE SCALE GENOMIC DNA]</scope>
    <source>
        <strain evidence="3 4">NA00687</strain>
    </source>
</reference>
<proteinExistence type="predicted"/>
<accession>A0A7H8N825</accession>
<protein>
    <recommendedName>
        <fullName evidence="2">DUF8129 domain-containing protein</fullName>
    </recommendedName>
</protein>
<dbReference type="EMBL" id="CP054929">
    <property type="protein sequence ID" value="QKW50585.1"/>
    <property type="molecule type" value="Genomic_DNA"/>
</dbReference>
<dbReference type="RefSeq" id="WP_176162320.1">
    <property type="nucleotide sequence ID" value="NZ_CP054929.1"/>
</dbReference>
<dbReference type="Pfam" id="PF26450">
    <property type="entry name" value="DUF8129"/>
    <property type="match status" value="1"/>
</dbReference>
<name>A0A7H8N825_9ACTN</name>
<evidence type="ECO:0000259" key="2">
    <source>
        <dbReference type="Pfam" id="PF26450"/>
    </source>
</evidence>
<dbReference type="InterPro" id="IPR058442">
    <property type="entry name" value="DUF8129"/>
</dbReference>
<feature type="region of interest" description="Disordered" evidence="1">
    <location>
        <begin position="62"/>
        <end position="117"/>
    </location>
</feature>
<evidence type="ECO:0000256" key="1">
    <source>
        <dbReference type="SAM" id="MobiDB-lite"/>
    </source>
</evidence>
<gene>
    <name evidence="3" type="ORF">HUT08_14760</name>
</gene>
<dbReference type="AlphaFoldDB" id="A0A7H8N825"/>
<feature type="domain" description="DUF8129" evidence="2">
    <location>
        <begin position="8"/>
        <end position="62"/>
    </location>
</feature>
<evidence type="ECO:0000313" key="3">
    <source>
        <dbReference type="EMBL" id="QKW50585.1"/>
    </source>
</evidence>
<sequence>MSEANRSDLPLPDYDGLPLGELQHRIRALDATELRTLLAHEQDHGQRTAVVELLTARLEQLASGAEPTGADPAAPRPQAPPRRAGSPVSPATSTEPIHPPPHGTPEQHGKPKGNRAV</sequence>
<organism evidence="3 4">
    <name type="scientific">Streptomyces buecherae</name>
    <dbReference type="NCBI Taxonomy" id="2763006"/>
    <lineage>
        <taxon>Bacteria</taxon>
        <taxon>Bacillati</taxon>
        <taxon>Actinomycetota</taxon>
        <taxon>Actinomycetes</taxon>
        <taxon>Kitasatosporales</taxon>
        <taxon>Streptomycetaceae</taxon>
        <taxon>Streptomyces</taxon>
    </lineage>
</organism>